<evidence type="ECO:0000259" key="1">
    <source>
        <dbReference type="PROSITE" id="PS50191"/>
    </source>
</evidence>
<dbReference type="InterPro" id="IPR036865">
    <property type="entry name" value="CRAL-TRIO_dom_sf"/>
</dbReference>
<dbReference type="Proteomes" id="UP000594260">
    <property type="component" value="Unplaced"/>
</dbReference>
<accession>A0A7M7M8K0</accession>
<dbReference type="PANTHER" id="PTHR10174:SF224">
    <property type="entry name" value="RETINOL-BINDING PROTEIN PINTA"/>
    <property type="match status" value="1"/>
</dbReference>
<dbReference type="PROSITE" id="PS50191">
    <property type="entry name" value="CRAL_TRIO"/>
    <property type="match status" value="1"/>
</dbReference>
<dbReference type="OMA" id="NIDWSES"/>
<name>A0A7M7M8K0_VARDE</name>
<dbReference type="PRINTS" id="PR00180">
    <property type="entry name" value="CRETINALDHBP"/>
</dbReference>
<dbReference type="Pfam" id="PF03765">
    <property type="entry name" value="CRAL_TRIO_N"/>
    <property type="match status" value="1"/>
</dbReference>
<dbReference type="GO" id="GO:1902936">
    <property type="term" value="F:phosphatidylinositol bisphosphate binding"/>
    <property type="evidence" value="ECO:0007669"/>
    <property type="project" value="TreeGrafter"/>
</dbReference>
<evidence type="ECO:0000313" key="3">
    <source>
        <dbReference type="Proteomes" id="UP000594260"/>
    </source>
</evidence>
<dbReference type="Pfam" id="PF00650">
    <property type="entry name" value="CRAL_TRIO"/>
    <property type="match status" value="1"/>
</dbReference>
<dbReference type="InterPro" id="IPR011074">
    <property type="entry name" value="CRAL/TRIO_N_dom"/>
</dbReference>
<dbReference type="GeneID" id="111248902"/>
<dbReference type="Gene3D" id="3.40.525.10">
    <property type="entry name" value="CRAL-TRIO lipid binding domain"/>
    <property type="match status" value="1"/>
</dbReference>
<dbReference type="EnsemblMetazoa" id="XM_022801996">
    <property type="protein sequence ID" value="XP_022657731"/>
    <property type="gene ID" value="LOC111248902"/>
</dbReference>
<dbReference type="PANTHER" id="PTHR10174">
    <property type="entry name" value="ALPHA-TOCOPHEROL TRANSFER PROTEIN-RELATED"/>
    <property type="match status" value="1"/>
</dbReference>
<evidence type="ECO:0000313" key="2">
    <source>
        <dbReference type="EnsemblMetazoa" id="XP_022657731"/>
    </source>
</evidence>
<keyword evidence="3" id="KW-1185">Reference proteome</keyword>
<reference evidence="2" key="1">
    <citation type="submission" date="2021-01" db="UniProtKB">
        <authorList>
            <consortium name="EnsemblMetazoa"/>
        </authorList>
    </citation>
    <scope>IDENTIFICATION</scope>
</reference>
<dbReference type="Gene3D" id="1.10.8.20">
    <property type="entry name" value="N-terminal domain of phosphatidylinositol transfer protein sec14p"/>
    <property type="match status" value="1"/>
</dbReference>
<organism evidence="2 3">
    <name type="scientific">Varroa destructor</name>
    <name type="common">Honeybee mite</name>
    <dbReference type="NCBI Taxonomy" id="109461"/>
    <lineage>
        <taxon>Eukaryota</taxon>
        <taxon>Metazoa</taxon>
        <taxon>Ecdysozoa</taxon>
        <taxon>Arthropoda</taxon>
        <taxon>Chelicerata</taxon>
        <taxon>Arachnida</taxon>
        <taxon>Acari</taxon>
        <taxon>Parasitiformes</taxon>
        <taxon>Mesostigmata</taxon>
        <taxon>Gamasina</taxon>
        <taxon>Dermanyssoidea</taxon>
        <taxon>Varroidae</taxon>
        <taxon>Varroa</taxon>
    </lineage>
</organism>
<dbReference type="SUPFAM" id="SSF46938">
    <property type="entry name" value="CRAL/TRIO N-terminal domain"/>
    <property type="match status" value="1"/>
</dbReference>
<dbReference type="InterPro" id="IPR001251">
    <property type="entry name" value="CRAL-TRIO_dom"/>
</dbReference>
<dbReference type="GO" id="GO:0016020">
    <property type="term" value="C:membrane"/>
    <property type="evidence" value="ECO:0007669"/>
    <property type="project" value="TreeGrafter"/>
</dbReference>
<feature type="domain" description="CRAL-TRIO" evidence="1">
    <location>
        <begin position="92"/>
        <end position="256"/>
    </location>
</feature>
<dbReference type="KEGG" id="vde:111248902"/>
<dbReference type="InterPro" id="IPR036273">
    <property type="entry name" value="CRAL/TRIO_N_dom_sf"/>
</dbReference>
<dbReference type="SUPFAM" id="SSF52087">
    <property type="entry name" value="CRAL/TRIO domain"/>
    <property type="match status" value="1"/>
</dbReference>
<dbReference type="SMART" id="SM01100">
    <property type="entry name" value="CRAL_TRIO_N"/>
    <property type="match status" value="1"/>
</dbReference>
<dbReference type="OrthoDB" id="75724at2759"/>
<dbReference type="CDD" id="cd00170">
    <property type="entry name" value="SEC14"/>
    <property type="match status" value="1"/>
</dbReference>
<protein>
    <recommendedName>
        <fullName evidence="1">CRAL-TRIO domain-containing protein</fullName>
    </recommendedName>
</protein>
<proteinExistence type="predicted"/>
<dbReference type="RefSeq" id="XP_022657731.1">
    <property type="nucleotide sequence ID" value="XM_022801996.1"/>
</dbReference>
<dbReference type="Gene3D" id="1.20.5.1200">
    <property type="entry name" value="Alpha-tocopherol transfer"/>
    <property type="match status" value="1"/>
</dbReference>
<sequence>MMIFQDVTDWQKRAYQELGETPEVRRKLLTEFRSTVSEIREFRPRLDEDFLLRFLRAKKFNLQRAVKTYKRYFRIRLVDPERFMPIGKGPKDYAGAYELKVGTLLKQLNPLDGTTTIIWRIGNWTPNCGFDLRDIFTPTAMVGDLTLEDPQVQVNGVRFLIDLEKMHCSYVQYLPFSAIKALVMALQDGYPVRFKGVHVVNNTAIWDLIYSVARPLLGAKQRARFHMHGRDMASLHRFIPAEILPFEYGGTAGQSTHKWILKQLYERHDKFVQNSYYGYNVPKTYNDCADHESS</sequence>
<dbReference type="AlphaFoldDB" id="A0A7M7M8K0"/>
<dbReference type="InParanoid" id="A0A7M7M8K0"/>